<evidence type="ECO:0000313" key="2">
    <source>
        <dbReference type="EMBL" id="GEN12919.1"/>
    </source>
</evidence>
<proteinExistence type="predicted"/>
<sequence>MSQRSTGTSRIASYPSHRRRQNEATSGAPGMRHARPTTAMGSSTGREADVVAAGRDSVSARPDSAADSA</sequence>
<evidence type="ECO:0000256" key="1">
    <source>
        <dbReference type="SAM" id="MobiDB-lite"/>
    </source>
</evidence>
<feature type="region of interest" description="Disordered" evidence="1">
    <location>
        <begin position="1"/>
        <end position="69"/>
    </location>
</feature>
<dbReference type="EMBL" id="BJXR01000072">
    <property type="protein sequence ID" value="GEN12919.1"/>
    <property type="molecule type" value="Genomic_DNA"/>
</dbReference>
<protein>
    <submittedName>
        <fullName evidence="2">Uncharacterized protein</fullName>
    </submittedName>
</protein>
<feature type="compositionally biased region" description="Polar residues" evidence="1">
    <location>
        <begin position="1"/>
        <end position="11"/>
    </location>
</feature>
<organism evidence="2 3">
    <name type="scientific">Myxococcus fulvus</name>
    <dbReference type="NCBI Taxonomy" id="33"/>
    <lineage>
        <taxon>Bacteria</taxon>
        <taxon>Pseudomonadati</taxon>
        <taxon>Myxococcota</taxon>
        <taxon>Myxococcia</taxon>
        <taxon>Myxococcales</taxon>
        <taxon>Cystobacterineae</taxon>
        <taxon>Myxococcaceae</taxon>
        <taxon>Myxococcus</taxon>
    </lineage>
</organism>
<evidence type="ECO:0000313" key="3">
    <source>
        <dbReference type="Proteomes" id="UP000321514"/>
    </source>
</evidence>
<gene>
    <name evidence="2" type="ORF">MFU01_79560</name>
</gene>
<dbReference type="Proteomes" id="UP000321514">
    <property type="component" value="Unassembled WGS sequence"/>
</dbReference>
<reference evidence="2 3" key="1">
    <citation type="submission" date="2019-07" db="EMBL/GenBank/DDBJ databases">
        <title>Whole genome shotgun sequence of Myxococcus fulvus NBRC 100333.</title>
        <authorList>
            <person name="Hosoyama A."/>
            <person name="Uohara A."/>
            <person name="Ohji S."/>
            <person name="Ichikawa N."/>
        </authorList>
    </citation>
    <scope>NUCLEOTIDE SEQUENCE [LARGE SCALE GENOMIC DNA]</scope>
    <source>
        <strain evidence="2 3">NBRC 100333</strain>
    </source>
</reference>
<dbReference type="AlphaFoldDB" id="A0A511TFG8"/>
<accession>A0A511TFG8</accession>
<comment type="caution">
    <text evidence="2">The sequence shown here is derived from an EMBL/GenBank/DDBJ whole genome shotgun (WGS) entry which is preliminary data.</text>
</comment>
<name>A0A511TFG8_MYXFU</name>